<dbReference type="OrthoDB" id="6235974at2759"/>
<dbReference type="InterPro" id="IPR014847">
    <property type="entry name" value="FA"/>
</dbReference>
<protein>
    <recommendedName>
        <fullName evidence="2">FERM adjacent domain-containing protein</fullName>
    </recommendedName>
</protein>
<feature type="region of interest" description="Disordered" evidence="1">
    <location>
        <begin position="1"/>
        <end position="108"/>
    </location>
</feature>
<dbReference type="EMBL" id="JAFBMS010000003">
    <property type="protein sequence ID" value="KAG9353657.1"/>
    <property type="molecule type" value="Genomic_DNA"/>
</dbReference>
<accession>A0A8T2PQK3</accession>
<organism evidence="3 4">
    <name type="scientific">Albula glossodonta</name>
    <name type="common">roundjaw bonefish</name>
    <dbReference type="NCBI Taxonomy" id="121402"/>
    <lineage>
        <taxon>Eukaryota</taxon>
        <taxon>Metazoa</taxon>
        <taxon>Chordata</taxon>
        <taxon>Craniata</taxon>
        <taxon>Vertebrata</taxon>
        <taxon>Euteleostomi</taxon>
        <taxon>Actinopterygii</taxon>
        <taxon>Neopterygii</taxon>
        <taxon>Teleostei</taxon>
        <taxon>Albuliformes</taxon>
        <taxon>Albulidae</taxon>
        <taxon>Albula</taxon>
    </lineage>
</organism>
<gene>
    <name evidence="3" type="ORF">JZ751_011779</name>
</gene>
<dbReference type="Pfam" id="PF08736">
    <property type="entry name" value="FA"/>
    <property type="match status" value="1"/>
</dbReference>
<feature type="compositionally biased region" description="Basic and acidic residues" evidence="1">
    <location>
        <begin position="97"/>
        <end position="107"/>
    </location>
</feature>
<keyword evidence="4" id="KW-1185">Reference proteome</keyword>
<reference evidence="3" key="1">
    <citation type="thesis" date="2021" institute="BYU ScholarsArchive" country="Provo, UT, USA">
        <title>Applications of and Algorithms for Genome Assembly and Genomic Analyses with an Emphasis on Marine Teleosts.</title>
        <authorList>
            <person name="Pickett B.D."/>
        </authorList>
    </citation>
    <scope>NUCLEOTIDE SEQUENCE</scope>
    <source>
        <strain evidence="3">HI-2016</strain>
    </source>
</reference>
<evidence type="ECO:0000313" key="4">
    <source>
        <dbReference type="Proteomes" id="UP000824540"/>
    </source>
</evidence>
<dbReference type="AlphaFoldDB" id="A0A8T2PQK3"/>
<evidence type="ECO:0000256" key="1">
    <source>
        <dbReference type="SAM" id="MobiDB-lite"/>
    </source>
</evidence>
<proteinExistence type="predicted"/>
<dbReference type="SMART" id="SM01195">
    <property type="entry name" value="FA"/>
    <property type="match status" value="1"/>
</dbReference>
<comment type="caution">
    <text evidence="3">The sequence shown here is derived from an EMBL/GenBank/DDBJ whole genome shotgun (WGS) entry which is preliminary data.</text>
</comment>
<evidence type="ECO:0000259" key="2">
    <source>
        <dbReference type="SMART" id="SM01195"/>
    </source>
</evidence>
<feature type="domain" description="FERM adjacent" evidence="2">
    <location>
        <begin position="14"/>
        <end position="61"/>
    </location>
</feature>
<name>A0A8T2PQK3_9TELE</name>
<sequence length="148" mass="16906">MPENDSNSLTRKLTKFGSLGSKHRYSGKTAMQMGRDQSVQLPRPDLQVLRTRSKTYPKRVSQPAGTNNVNRSNAKPENGENEGPTKIIAPSPFQNIKTREQSRDTTRKAQCTMGRKRTTEVCLTGWSTPYHFYAQFIIFFLVKMHRTL</sequence>
<evidence type="ECO:0000313" key="3">
    <source>
        <dbReference type="EMBL" id="KAG9353657.1"/>
    </source>
</evidence>
<feature type="compositionally biased region" description="Polar residues" evidence="1">
    <location>
        <begin position="63"/>
        <end position="75"/>
    </location>
</feature>
<feature type="compositionally biased region" description="Polar residues" evidence="1">
    <location>
        <begin position="1"/>
        <end position="11"/>
    </location>
</feature>
<dbReference type="Proteomes" id="UP000824540">
    <property type="component" value="Unassembled WGS sequence"/>
</dbReference>